<dbReference type="KEGG" id="rpod:E0E05_12760"/>
<name>A0A4P6V2I3_9HYPH</name>
<organism evidence="2 3">
    <name type="scientific">Roseitalea porphyridii</name>
    <dbReference type="NCBI Taxonomy" id="1852022"/>
    <lineage>
        <taxon>Bacteria</taxon>
        <taxon>Pseudomonadati</taxon>
        <taxon>Pseudomonadota</taxon>
        <taxon>Alphaproteobacteria</taxon>
        <taxon>Hyphomicrobiales</taxon>
        <taxon>Ahrensiaceae</taxon>
        <taxon>Roseitalea</taxon>
    </lineage>
</organism>
<dbReference type="EMBL" id="CP036532">
    <property type="protein sequence ID" value="QBK31395.1"/>
    <property type="molecule type" value="Genomic_DNA"/>
</dbReference>
<proteinExistence type="predicted"/>
<feature type="transmembrane region" description="Helical" evidence="1">
    <location>
        <begin position="104"/>
        <end position="122"/>
    </location>
</feature>
<dbReference type="GeneID" id="90768172"/>
<protein>
    <submittedName>
        <fullName evidence="2">DUF2306 domain-containing protein</fullName>
    </submittedName>
</protein>
<dbReference type="AlphaFoldDB" id="A0A4P6V2I3"/>
<keyword evidence="1" id="KW-0812">Transmembrane</keyword>
<dbReference type="InterPro" id="IPR018750">
    <property type="entry name" value="DUF2306_membrane"/>
</dbReference>
<keyword evidence="3" id="KW-1185">Reference proteome</keyword>
<dbReference type="Proteomes" id="UP000293719">
    <property type="component" value="Chromosome"/>
</dbReference>
<accession>A0A4P6V2I3</accession>
<reference evidence="2 3" key="1">
    <citation type="journal article" date="2017" name="Int. J. Syst. Evol. Microbiol.">
        <title>Roseitalea porphyridii gen. nov., sp. nov., isolated from a red alga, and reclassification of Hoeflea suaedae Chung et al. 2013 as Pseudohoeflea suaedae gen. nov., comb. nov.</title>
        <authorList>
            <person name="Hyeon J.W."/>
            <person name="Jeong S.E."/>
            <person name="Baek K."/>
            <person name="Jeon C.O."/>
        </authorList>
    </citation>
    <scope>NUCLEOTIDE SEQUENCE [LARGE SCALE GENOMIC DNA]</scope>
    <source>
        <strain evidence="2 3">MA7-20</strain>
    </source>
</reference>
<keyword evidence="1" id="KW-0472">Membrane</keyword>
<evidence type="ECO:0000313" key="2">
    <source>
        <dbReference type="EMBL" id="QBK31395.1"/>
    </source>
</evidence>
<evidence type="ECO:0000256" key="1">
    <source>
        <dbReference type="SAM" id="Phobius"/>
    </source>
</evidence>
<feature type="transmembrane region" description="Helical" evidence="1">
    <location>
        <begin position="44"/>
        <end position="61"/>
    </location>
</feature>
<dbReference type="OrthoDB" id="9815686at2"/>
<sequence>MSWQPLLDQPFIVTWHAFAAIAAIVLGAIQLAGPKGTLAHRVVGYGWVALMLFIAIGSFWIHSMQVWGPFSPIHLLSILVIVTAPLGAWYAHRHRVKAHRATMIQLYALALIVTGLFTLWPGRVMHEVVFG</sequence>
<feature type="transmembrane region" description="Helical" evidence="1">
    <location>
        <begin position="12"/>
        <end position="32"/>
    </location>
</feature>
<evidence type="ECO:0000313" key="3">
    <source>
        <dbReference type="Proteomes" id="UP000293719"/>
    </source>
</evidence>
<dbReference type="Pfam" id="PF10067">
    <property type="entry name" value="DUF2306"/>
    <property type="match status" value="1"/>
</dbReference>
<dbReference type="RefSeq" id="WP_131617059.1">
    <property type="nucleotide sequence ID" value="NZ_CP036532.1"/>
</dbReference>
<gene>
    <name evidence="2" type="ORF">E0E05_12760</name>
</gene>
<feature type="transmembrane region" description="Helical" evidence="1">
    <location>
        <begin position="73"/>
        <end position="92"/>
    </location>
</feature>
<keyword evidence="1" id="KW-1133">Transmembrane helix</keyword>